<reference evidence="2 3" key="1">
    <citation type="submission" date="2020-08" db="EMBL/GenBank/DDBJ databases">
        <title>Genomic Encyclopedia of Type Strains, Phase IV (KMG-IV): sequencing the most valuable type-strain genomes for metagenomic binning, comparative biology and taxonomic classification.</title>
        <authorList>
            <person name="Goeker M."/>
        </authorList>
    </citation>
    <scope>NUCLEOTIDE SEQUENCE [LARGE SCALE GENOMIC DNA]</scope>
    <source>
        <strain evidence="2 3">DSM 26189</strain>
    </source>
</reference>
<sequence length="87" mass="9658">MTGYWIEGNPPSAGSPRALSRALPPPQGQRDEPAQREAAQQADRRLSLKPAYEYARKGEDGNENSARAARRLSWGLSVHRLSLHHGR</sequence>
<organism evidence="2 3">
    <name type="scientific">Sphingobium jiangsuense</name>
    <dbReference type="NCBI Taxonomy" id="870476"/>
    <lineage>
        <taxon>Bacteria</taxon>
        <taxon>Pseudomonadati</taxon>
        <taxon>Pseudomonadota</taxon>
        <taxon>Alphaproteobacteria</taxon>
        <taxon>Sphingomonadales</taxon>
        <taxon>Sphingomonadaceae</taxon>
        <taxon>Sphingobium</taxon>
    </lineage>
</organism>
<name>A0A7W6FSM0_9SPHN</name>
<dbReference type="RefSeq" id="WP_188073476.1">
    <property type="nucleotide sequence ID" value="NZ_BSPS01000035.1"/>
</dbReference>
<comment type="caution">
    <text evidence="2">The sequence shown here is derived from an EMBL/GenBank/DDBJ whole genome shotgun (WGS) entry which is preliminary data.</text>
</comment>
<evidence type="ECO:0000313" key="3">
    <source>
        <dbReference type="Proteomes" id="UP000571950"/>
    </source>
</evidence>
<dbReference type="EMBL" id="JACIDT010000020">
    <property type="protein sequence ID" value="MBB3928184.1"/>
    <property type="molecule type" value="Genomic_DNA"/>
</dbReference>
<accession>A0A7W6FSM0</accession>
<protein>
    <submittedName>
        <fullName evidence="2">Uncharacterized protein</fullName>
    </submittedName>
</protein>
<feature type="region of interest" description="Disordered" evidence="1">
    <location>
        <begin position="1"/>
        <end position="66"/>
    </location>
</feature>
<keyword evidence="3" id="KW-1185">Reference proteome</keyword>
<evidence type="ECO:0000313" key="2">
    <source>
        <dbReference type="EMBL" id="MBB3928184.1"/>
    </source>
</evidence>
<proteinExistence type="predicted"/>
<gene>
    <name evidence="2" type="ORF">GGR43_003926</name>
</gene>
<dbReference type="AlphaFoldDB" id="A0A7W6FSM0"/>
<dbReference type="Proteomes" id="UP000571950">
    <property type="component" value="Unassembled WGS sequence"/>
</dbReference>
<evidence type="ECO:0000256" key="1">
    <source>
        <dbReference type="SAM" id="MobiDB-lite"/>
    </source>
</evidence>